<feature type="region of interest" description="Disordered" evidence="1">
    <location>
        <begin position="1"/>
        <end position="29"/>
    </location>
</feature>
<organism evidence="2 3">
    <name type="scientific">Trema orientale</name>
    <name type="common">Charcoal tree</name>
    <name type="synonym">Celtis orientalis</name>
    <dbReference type="NCBI Taxonomy" id="63057"/>
    <lineage>
        <taxon>Eukaryota</taxon>
        <taxon>Viridiplantae</taxon>
        <taxon>Streptophyta</taxon>
        <taxon>Embryophyta</taxon>
        <taxon>Tracheophyta</taxon>
        <taxon>Spermatophyta</taxon>
        <taxon>Magnoliopsida</taxon>
        <taxon>eudicotyledons</taxon>
        <taxon>Gunneridae</taxon>
        <taxon>Pentapetalae</taxon>
        <taxon>rosids</taxon>
        <taxon>fabids</taxon>
        <taxon>Rosales</taxon>
        <taxon>Cannabaceae</taxon>
        <taxon>Trema</taxon>
    </lineage>
</organism>
<evidence type="ECO:0000313" key="2">
    <source>
        <dbReference type="EMBL" id="PON84236.1"/>
    </source>
</evidence>
<comment type="caution">
    <text evidence="2">The sequence shown here is derived from an EMBL/GenBank/DDBJ whole genome shotgun (WGS) entry which is preliminary data.</text>
</comment>
<dbReference type="InParanoid" id="A0A2P5EFE4"/>
<name>A0A2P5EFE4_TREOI</name>
<keyword evidence="3" id="KW-1185">Reference proteome</keyword>
<proteinExistence type="predicted"/>
<dbReference type="EMBL" id="JXTC01000166">
    <property type="protein sequence ID" value="PON84236.1"/>
    <property type="molecule type" value="Genomic_DNA"/>
</dbReference>
<dbReference type="AlphaFoldDB" id="A0A2P5EFE4"/>
<sequence>MSGMTSWVTPEPTLAQPAATPLASPTTGPENMELIQNWLATKFARENPTRKRTAMNALGEETRNDMARTAGAVRRESVAEAILGPTRSHAGPIARREKMDPTKEATPAWLMSASVRLRSRRMTAVRGGMEKVEKKQAKRESHAKWKALMWGDDIDSGRKTVAFWSRSTGREKSLGLCSMVGIDENKIIHNLSYICTNK</sequence>
<dbReference type="OrthoDB" id="1701673at2759"/>
<gene>
    <name evidence="2" type="ORF">TorRG33x02_199900</name>
</gene>
<reference evidence="3" key="1">
    <citation type="submission" date="2016-06" db="EMBL/GenBank/DDBJ databases">
        <title>Parallel loss of symbiosis genes in relatives of nitrogen-fixing non-legume Parasponia.</title>
        <authorList>
            <person name="Van Velzen R."/>
            <person name="Holmer R."/>
            <person name="Bu F."/>
            <person name="Rutten L."/>
            <person name="Van Zeijl A."/>
            <person name="Liu W."/>
            <person name="Santuari L."/>
            <person name="Cao Q."/>
            <person name="Sharma T."/>
            <person name="Shen D."/>
            <person name="Roswanjaya Y."/>
            <person name="Wardhani T."/>
            <person name="Kalhor M.S."/>
            <person name="Jansen J."/>
            <person name="Van den Hoogen J."/>
            <person name="Gungor B."/>
            <person name="Hartog M."/>
            <person name="Hontelez J."/>
            <person name="Verver J."/>
            <person name="Yang W.-C."/>
            <person name="Schijlen E."/>
            <person name="Repin R."/>
            <person name="Schilthuizen M."/>
            <person name="Schranz E."/>
            <person name="Heidstra R."/>
            <person name="Miyata K."/>
            <person name="Fedorova E."/>
            <person name="Kohlen W."/>
            <person name="Bisseling T."/>
            <person name="Smit S."/>
            <person name="Geurts R."/>
        </authorList>
    </citation>
    <scope>NUCLEOTIDE SEQUENCE [LARGE SCALE GENOMIC DNA]</scope>
    <source>
        <strain evidence="3">cv. RG33-2</strain>
    </source>
</reference>
<evidence type="ECO:0000313" key="3">
    <source>
        <dbReference type="Proteomes" id="UP000237000"/>
    </source>
</evidence>
<dbReference type="Proteomes" id="UP000237000">
    <property type="component" value="Unassembled WGS sequence"/>
</dbReference>
<evidence type="ECO:0000256" key="1">
    <source>
        <dbReference type="SAM" id="MobiDB-lite"/>
    </source>
</evidence>
<protein>
    <submittedName>
        <fullName evidence="2">Uncharacterized protein</fullName>
    </submittedName>
</protein>
<feature type="compositionally biased region" description="Low complexity" evidence="1">
    <location>
        <begin position="9"/>
        <end position="27"/>
    </location>
</feature>
<accession>A0A2P5EFE4</accession>